<dbReference type="Pfam" id="PF00583">
    <property type="entry name" value="Acetyltransf_1"/>
    <property type="match status" value="1"/>
</dbReference>
<dbReference type="SUPFAM" id="SSF55729">
    <property type="entry name" value="Acyl-CoA N-acyltransferases (Nat)"/>
    <property type="match status" value="1"/>
</dbReference>
<feature type="domain" description="N-acetyltransferase" evidence="3">
    <location>
        <begin position="3"/>
        <end position="153"/>
    </location>
</feature>
<accession>A0ABX8BUV5</accession>
<dbReference type="InterPro" id="IPR016181">
    <property type="entry name" value="Acyl_CoA_acyltransferase"/>
</dbReference>
<dbReference type="Proteomes" id="UP000676079">
    <property type="component" value="Chromosome"/>
</dbReference>
<dbReference type="PROSITE" id="PS51186">
    <property type="entry name" value="GNAT"/>
    <property type="match status" value="1"/>
</dbReference>
<dbReference type="EMBL" id="CP074133">
    <property type="protein sequence ID" value="QUX26010.1"/>
    <property type="molecule type" value="Genomic_DNA"/>
</dbReference>
<keyword evidence="1 4" id="KW-0808">Transferase</keyword>
<reference evidence="4 5" key="1">
    <citation type="submission" date="2021-05" db="EMBL/GenBank/DDBJ databases">
        <title>Direct Submission.</title>
        <authorList>
            <person name="Li K."/>
            <person name="Gao J."/>
        </authorList>
    </citation>
    <scope>NUCLEOTIDE SEQUENCE [LARGE SCALE GENOMIC DNA]</scope>
    <source>
        <strain evidence="4 5">Mg02</strain>
    </source>
</reference>
<evidence type="ECO:0000256" key="2">
    <source>
        <dbReference type="ARBA" id="ARBA00023315"/>
    </source>
</evidence>
<evidence type="ECO:0000256" key="1">
    <source>
        <dbReference type="ARBA" id="ARBA00022679"/>
    </source>
</evidence>
<dbReference type="RefSeq" id="WP_220565793.1">
    <property type="nucleotide sequence ID" value="NZ_JBMJCU010000012.1"/>
</dbReference>
<dbReference type="EC" id="2.3.1.-" evidence="4"/>
<organism evidence="4 5">
    <name type="scientific">Nocardiopsis changdeensis</name>
    <dbReference type="NCBI Taxonomy" id="2831969"/>
    <lineage>
        <taxon>Bacteria</taxon>
        <taxon>Bacillati</taxon>
        <taxon>Actinomycetota</taxon>
        <taxon>Actinomycetes</taxon>
        <taxon>Streptosporangiales</taxon>
        <taxon>Nocardiopsidaceae</taxon>
        <taxon>Nocardiopsis</taxon>
    </lineage>
</organism>
<keyword evidence="5" id="KW-1185">Reference proteome</keyword>
<evidence type="ECO:0000313" key="4">
    <source>
        <dbReference type="EMBL" id="QUX26010.1"/>
    </source>
</evidence>
<dbReference type="GO" id="GO:0016746">
    <property type="term" value="F:acyltransferase activity"/>
    <property type="evidence" value="ECO:0007669"/>
    <property type="project" value="UniProtKB-KW"/>
</dbReference>
<evidence type="ECO:0000313" key="5">
    <source>
        <dbReference type="Proteomes" id="UP000676079"/>
    </source>
</evidence>
<evidence type="ECO:0000259" key="3">
    <source>
        <dbReference type="PROSITE" id="PS51186"/>
    </source>
</evidence>
<proteinExistence type="predicted"/>
<dbReference type="InterPro" id="IPR000182">
    <property type="entry name" value="GNAT_dom"/>
</dbReference>
<dbReference type="InterPro" id="IPR050832">
    <property type="entry name" value="Bact_Acetyltransf"/>
</dbReference>
<gene>
    <name evidence="4" type="ORF">KGD84_16255</name>
</gene>
<dbReference type="Gene3D" id="3.40.630.30">
    <property type="match status" value="1"/>
</dbReference>
<name>A0ABX8BUV5_9ACTN</name>
<dbReference type="PANTHER" id="PTHR43877">
    <property type="entry name" value="AMINOALKYLPHOSPHONATE N-ACETYLTRANSFERASE-RELATED-RELATED"/>
    <property type="match status" value="1"/>
</dbReference>
<protein>
    <submittedName>
        <fullName evidence="4">GNAT family N-acetyltransferase</fullName>
        <ecNumber evidence="4">2.3.1.-</ecNumber>
    </submittedName>
</protein>
<sequence length="153" mass="16310">MTHTITPGTTADHPACADLWTAALAHRDGTAPDPQARARARRALRHTPSLLLLLRAPGHPPGGYTLTHLPTAPDRTAHLAYLAIAPALQGGGRGRLLLDTTLEHLARAADAVTLQVAPANTAARALYESTGWQPLGPDRFDSGRPALRYRKTL</sequence>
<keyword evidence="2 4" id="KW-0012">Acyltransferase</keyword>